<comment type="caution">
    <text evidence="7">The sequence shown here is derived from an EMBL/GenBank/DDBJ whole genome shotgun (WGS) entry which is preliminary data.</text>
</comment>
<evidence type="ECO:0000313" key="8">
    <source>
        <dbReference type="Proteomes" id="UP000012062"/>
    </source>
</evidence>
<keyword evidence="5" id="KW-0411">Iron-sulfur</keyword>
<keyword evidence="2" id="KW-0479">Metal-binding</keyword>
<organism evidence="7 8">
    <name type="scientific">Mesorhizobium metallidurans STM 2683</name>
    <dbReference type="NCBI Taxonomy" id="1297569"/>
    <lineage>
        <taxon>Bacteria</taxon>
        <taxon>Pseudomonadati</taxon>
        <taxon>Pseudomonadota</taxon>
        <taxon>Alphaproteobacteria</taxon>
        <taxon>Hyphomicrobiales</taxon>
        <taxon>Phyllobacteriaceae</taxon>
        <taxon>Mesorhizobium</taxon>
    </lineage>
</organism>
<dbReference type="Proteomes" id="UP000012062">
    <property type="component" value="Unassembled WGS sequence"/>
</dbReference>
<sequence>MDAELPGAVGSCWTAGLSAPRYPSLQGSIHAETVVIGAGIVGLTTALRLREEGHEVAVVEALDIGGQVTGRSTAKITTQHRLIYRQLIELRGRALAQDYADANQAGCDLIRGWVDRHSIACDLQDRDAFVYTRDPDRRNDIEAEAAAARSLGLEATVLDRAFLPFETAAALRFPGQAQFNPARYLHGLARAFVKSGGLLFERSRARLIDEASRWRVVTDNGTVHAENIVIATNMTVKSPLGMARRTQPRMHVAMAFRTDDAHLLDGMFISLEEPSRSLRTGSDTDGPLLVVLGPRFNTGQDGDVASRFRELETWVRGYFDVGSAAWRWCNEDYDTPDRIAYVGEPDARKAPGFYIATGFNAWGISNGTAAGMLICDLVAGQRSRWKALYDPARPAPDDFHRDGDSQSIVASTDEIAPGHGGVIEKDGEKIAVCRDAQGGLHVLSAKCTHKGCTVTWNNADRTWDCP</sequence>
<dbReference type="Gene3D" id="3.30.9.10">
    <property type="entry name" value="D-Amino Acid Oxidase, subunit A, domain 2"/>
    <property type="match status" value="1"/>
</dbReference>
<dbReference type="Pfam" id="PF01266">
    <property type="entry name" value="DAO"/>
    <property type="match status" value="1"/>
</dbReference>
<dbReference type="AlphaFoldDB" id="M5FC27"/>
<dbReference type="EMBL" id="CAUM01000177">
    <property type="protein sequence ID" value="CCV09471.1"/>
    <property type="molecule type" value="Genomic_DNA"/>
</dbReference>
<accession>M5FC27</accession>
<evidence type="ECO:0000256" key="2">
    <source>
        <dbReference type="ARBA" id="ARBA00022723"/>
    </source>
</evidence>
<dbReference type="Pfam" id="PF00355">
    <property type="entry name" value="Rieske"/>
    <property type="match status" value="1"/>
</dbReference>
<dbReference type="SUPFAM" id="SSF50022">
    <property type="entry name" value="ISP domain"/>
    <property type="match status" value="1"/>
</dbReference>
<dbReference type="GO" id="GO:0051537">
    <property type="term" value="F:2 iron, 2 sulfur cluster binding"/>
    <property type="evidence" value="ECO:0007669"/>
    <property type="project" value="UniProtKB-KW"/>
</dbReference>
<dbReference type="GO" id="GO:0005737">
    <property type="term" value="C:cytoplasm"/>
    <property type="evidence" value="ECO:0007669"/>
    <property type="project" value="TreeGrafter"/>
</dbReference>
<keyword evidence="4" id="KW-0408">Iron</keyword>
<dbReference type="Gene3D" id="2.102.10.10">
    <property type="entry name" value="Rieske [2Fe-2S] iron-sulphur domain"/>
    <property type="match status" value="1"/>
</dbReference>
<evidence type="ECO:0000256" key="5">
    <source>
        <dbReference type="ARBA" id="ARBA00023014"/>
    </source>
</evidence>
<evidence type="ECO:0000256" key="1">
    <source>
        <dbReference type="ARBA" id="ARBA00022714"/>
    </source>
</evidence>
<keyword evidence="3" id="KW-0560">Oxidoreductase</keyword>
<evidence type="ECO:0000256" key="3">
    <source>
        <dbReference type="ARBA" id="ARBA00023002"/>
    </source>
</evidence>
<protein>
    <submittedName>
        <fullName evidence="7">Putative oxidoreductase</fullName>
    </submittedName>
</protein>
<evidence type="ECO:0000259" key="6">
    <source>
        <dbReference type="PROSITE" id="PS51296"/>
    </source>
</evidence>
<dbReference type="eggNOG" id="COG0665">
    <property type="taxonomic scope" value="Bacteria"/>
</dbReference>
<dbReference type="Gene3D" id="3.50.50.60">
    <property type="entry name" value="FAD/NAD(P)-binding domain"/>
    <property type="match status" value="1"/>
</dbReference>
<dbReference type="InterPro" id="IPR036188">
    <property type="entry name" value="FAD/NAD-bd_sf"/>
</dbReference>
<dbReference type="InterPro" id="IPR017941">
    <property type="entry name" value="Rieske_2Fe-2S"/>
</dbReference>
<dbReference type="PROSITE" id="PS51296">
    <property type="entry name" value="RIESKE"/>
    <property type="match status" value="1"/>
</dbReference>
<feature type="domain" description="Rieske" evidence="6">
    <location>
        <begin position="407"/>
        <end position="466"/>
    </location>
</feature>
<dbReference type="PANTHER" id="PTHR13847">
    <property type="entry name" value="SARCOSINE DEHYDROGENASE-RELATED"/>
    <property type="match status" value="1"/>
</dbReference>
<reference evidence="7 8" key="1">
    <citation type="submission" date="2013-02" db="EMBL/GenBank/DDBJ databases">
        <authorList>
            <person name="Genoscope - CEA"/>
        </authorList>
    </citation>
    <scope>NUCLEOTIDE SEQUENCE [LARGE SCALE GENOMIC DNA]</scope>
    <source>
        <strain evidence="7 8">STM 2683</strain>
    </source>
</reference>
<dbReference type="eggNOG" id="COG0723">
    <property type="taxonomic scope" value="Bacteria"/>
</dbReference>
<dbReference type="PANTHER" id="PTHR13847:SF274">
    <property type="entry name" value="RIESKE 2FE-2S IRON-SULFUR PROTEIN YHFW-RELATED"/>
    <property type="match status" value="1"/>
</dbReference>
<keyword evidence="8" id="KW-1185">Reference proteome</keyword>
<dbReference type="STRING" id="1297569.MESS2_p140015"/>
<dbReference type="InterPro" id="IPR006076">
    <property type="entry name" value="FAD-dep_OxRdtase"/>
</dbReference>
<dbReference type="GO" id="GO:0016491">
    <property type="term" value="F:oxidoreductase activity"/>
    <property type="evidence" value="ECO:0007669"/>
    <property type="project" value="UniProtKB-KW"/>
</dbReference>
<dbReference type="InterPro" id="IPR036922">
    <property type="entry name" value="Rieske_2Fe-2S_sf"/>
</dbReference>
<keyword evidence="1" id="KW-0001">2Fe-2S</keyword>
<evidence type="ECO:0000256" key="4">
    <source>
        <dbReference type="ARBA" id="ARBA00023004"/>
    </source>
</evidence>
<proteinExistence type="predicted"/>
<dbReference type="GO" id="GO:0046872">
    <property type="term" value="F:metal ion binding"/>
    <property type="evidence" value="ECO:0007669"/>
    <property type="project" value="UniProtKB-KW"/>
</dbReference>
<evidence type="ECO:0000313" key="7">
    <source>
        <dbReference type="EMBL" id="CCV09471.1"/>
    </source>
</evidence>
<gene>
    <name evidence="7" type="ORF">MESS2_p140015</name>
</gene>
<dbReference type="SUPFAM" id="SSF51905">
    <property type="entry name" value="FAD/NAD(P)-binding domain"/>
    <property type="match status" value="1"/>
</dbReference>
<name>M5FC27_9HYPH</name>